<dbReference type="OrthoDB" id="5976910at2759"/>
<accession>A0A6P7XSJ5</accession>
<evidence type="ECO:0000256" key="12">
    <source>
        <dbReference type="SAM" id="MobiDB-lite"/>
    </source>
</evidence>
<dbReference type="PANTHER" id="PTHR23349">
    <property type="entry name" value="BASIC HELIX-LOOP-HELIX TRANSCRIPTION FACTOR, TWIST"/>
    <property type="match status" value="1"/>
</dbReference>
<organism evidence="14 15">
    <name type="scientific">Microcaecilia unicolor</name>
    <dbReference type="NCBI Taxonomy" id="1415580"/>
    <lineage>
        <taxon>Eukaryota</taxon>
        <taxon>Metazoa</taxon>
        <taxon>Chordata</taxon>
        <taxon>Craniata</taxon>
        <taxon>Vertebrata</taxon>
        <taxon>Euteleostomi</taxon>
        <taxon>Amphibia</taxon>
        <taxon>Gymnophiona</taxon>
        <taxon>Siphonopidae</taxon>
        <taxon>Microcaecilia</taxon>
    </lineage>
</organism>
<keyword evidence="14" id="KW-1185">Reference proteome</keyword>
<feature type="domain" description="BHLH" evidence="13">
    <location>
        <begin position="71"/>
        <end position="123"/>
    </location>
</feature>
<dbReference type="FunFam" id="4.10.280.10:FF:000068">
    <property type="entry name" value="factor in the germline alpha"/>
    <property type="match status" value="1"/>
</dbReference>
<keyword evidence="2" id="KW-0217">Developmental protein</keyword>
<feature type="compositionally biased region" description="Basic and acidic residues" evidence="12">
    <location>
        <begin position="7"/>
        <end position="19"/>
    </location>
</feature>
<evidence type="ECO:0000256" key="11">
    <source>
        <dbReference type="ARBA" id="ARBA00076899"/>
    </source>
</evidence>
<dbReference type="FunCoup" id="A0A6P7XSJ5">
    <property type="interactions" value="141"/>
</dbReference>
<dbReference type="SMART" id="SM00353">
    <property type="entry name" value="HLH"/>
    <property type="match status" value="1"/>
</dbReference>
<proteinExistence type="predicted"/>
<dbReference type="Gene3D" id="4.10.280.10">
    <property type="entry name" value="Helix-loop-helix DNA-binding domain"/>
    <property type="match status" value="1"/>
</dbReference>
<evidence type="ECO:0000313" key="14">
    <source>
        <dbReference type="Proteomes" id="UP000515156"/>
    </source>
</evidence>
<dbReference type="GeneID" id="115468106"/>
<name>A0A6P7XSJ5_9AMPH</name>
<evidence type="ECO:0000256" key="7">
    <source>
        <dbReference type="ARBA" id="ARBA00023163"/>
    </source>
</evidence>
<keyword evidence="7" id="KW-0804">Transcription</keyword>
<dbReference type="CTD" id="344018"/>
<evidence type="ECO:0000256" key="5">
    <source>
        <dbReference type="ARBA" id="ARBA00023015"/>
    </source>
</evidence>
<comment type="subcellular location">
    <subcellularLocation>
        <location evidence="1">Nucleus</location>
    </subcellularLocation>
</comment>
<comment type="subunit">
    <text evidence="9">Heterodimer with TCF3/isoform E12.</text>
</comment>
<keyword evidence="8" id="KW-0539">Nucleus</keyword>
<evidence type="ECO:0000259" key="13">
    <source>
        <dbReference type="PROSITE" id="PS50888"/>
    </source>
</evidence>
<dbReference type="Proteomes" id="UP000515156">
    <property type="component" value="Chromosome 4"/>
</dbReference>
<dbReference type="SUPFAM" id="SSF47459">
    <property type="entry name" value="HLH, helix-loop-helix DNA-binding domain"/>
    <property type="match status" value="1"/>
</dbReference>
<dbReference type="GO" id="GO:0000977">
    <property type="term" value="F:RNA polymerase II transcription regulatory region sequence-specific DNA binding"/>
    <property type="evidence" value="ECO:0007669"/>
    <property type="project" value="TreeGrafter"/>
</dbReference>
<evidence type="ECO:0000256" key="2">
    <source>
        <dbReference type="ARBA" id="ARBA00022473"/>
    </source>
</evidence>
<dbReference type="GO" id="GO:0048477">
    <property type="term" value="P:oogenesis"/>
    <property type="evidence" value="ECO:0007669"/>
    <property type="project" value="UniProtKB-KW"/>
</dbReference>
<dbReference type="CDD" id="cd11422">
    <property type="entry name" value="bHLH_TS_FIGLA"/>
    <property type="match status" value="1"/>
</dbReference>
<keyword evidence="6" id="KW-0238">DNA-binding</keyword>
<dbReference type="InterPro" id="IPR011598">
    <property type="entry name" value="bHLH_dom"/>
</dbReference>
<keyword evidence="5" id="KW-0805">Transcription regulation</keyword>
<dbReference type="AlphaFoldDB" id="A0A6P7XSJ5"/>
<dbReference type="InParanoid" id="A0A6P7XSJ5"/>
<reference evidence="15" key="1">
    <citation type="submission" date="2025-08" db="UniProtKB">
        <authorList>
            <consortium name="RefSeq"/>
        </authorList>
    </citation>
    <scope>IDENTIFICATION</scope>
</reference>
<dbReference type="GO" id="GO:0000981">
    <property type="term" value="F:DNA-binding transcription factor activity, RNA polymerase II-specific"/>
    <property type="evidence" value="ECO:0007669"/>
    <property type="project" value="TreeGrafter"/>
</dbReference>
<dbReference type="InterPro" id="IPR050283">
    <property type="entry name" value="E-box_TF_Regulators"/>
</dbReference>
<dbReference type="PANTHER" id="PTHR23349:SF57">
    <property type="entry name" value="FACTOR IN THE GERMLINE ALPHA"/>
    <property type="match status" value="1"/>
</dbReference>
<dbReference type="RefSeq" id="XP_030055483.1">
    <property type="nucleotide sequence ID" value="XM_030199623.1"/>
</dbReference>
<protein>
    <recommendedName>
        <fullName evidence="10">Factor in the germline alpha</fullName>
    </recommendedName>
    <alternativeName>
        <fullName evidence="11">Transcription factor FIGa</fullName>
    </alternativeName>
</protein>
<dbReference type="PROSITE" id="PS50888">
    <property type="entry name" value="BHLH"/>
    <property type="match status" value="1"/>
</dbReference>
<dbReference type="InterPro" id="IPR036638">
    <property type="entry name" value="HLH_DNA-bd_sf"/>
</dbReference>
<evidence type="ECO:0000256" key="8">
    <source>
        <dbReference type="ARBA" id="ARBA00023242"/>
    </source>
</evidence>
<evidence type="ECO:0000256" key="6">
    <source>
        <dbReference type="ARBA" id="ARBA00023125"/>
    </source>
</evidence>
<keyword evidence="4" id="KW-0896">Oogenesis</keyword>
<evidence type="ECO:0000256" key="1">
    <source>
        <dbReference type="ARBA" id="ARBA00004123"/>
    </source>
</evidence>
<keyword evidence="3" id="KW-0221">Differentiation</keyword>
<evidence type="ECO:0000313" key="15">
    <source>
        <dbReference type="RefSeq" id="XP_030055483.1"/>
    </source>
</evidence>
<dbReference type="Pfam" id="PF00010">
    <property type="entry name" value="HLH"/>
    <property type="match status" value="1"/>
</dbReference>
<dbReference type="GO" id="GO:0005634">
    <property type="term" value="C:nucleus"/>
    <property type="evidence" value="ECO:0007669"/>
    <property type="project" value="UniProtKB-SubCell"/>
</dbReference>
<dbReference type="KEGG" id="muo:115468106"/>
<evidence type="ECO:0000256" key="4">
    <source>
        <dbReference type="ARBA" id="ARBA00022943"/>
    </source>
</evidence>
<feature type="region of interest" description="Disordered" evidence="12">
    <location>
        <begin position="1"/>
        <end position="21"/>
    </location>
</feature>
<evidence type="ECO:0000256" key="9">
    <source>
        <dbReference type="ARBA" id="ARBA00065083"/>
    </source>
</evidence>
<evidence type="ECO:0000256" key="10">
    <source>
        <dbReference type="ARBA" id="ARBA00071496"/>
    </source>
</evidence>
<gene>
    <name evidence="15" type="primary">FIGLA</name>
</gene>
<dbReference type="GO" id="GO:0046983">
    <property type="term" value="F:protein dimerization activity"/>
    <property type="evidence" value="ECO:0007669"/>
    <property type="project" value="InterPro"/>
</dbReference>
<evidence type="ECO:0000256" key="3">
    <source>
        <dbReference type="ARBA" id="ARBA00022782"/>
    </source>
</evidence>
<sequence>MQPYLKPSDEVVKMSEKDNTSQLCVTPPPELLEDMLCEQFGPLPFMATINRMKKLPSGQYTPTENFEEVLERRQMANAKERERIKNINSGFSRLKTLVPLIPKDRKPSKVDMLKAATEYIRLLKELLEETGGLKVQRSHNTGDGDSASDVSFPVPLVHSLAESSSQHCSDWENQLRNELRSASPIPDIEGPIRVWSSRSGLPTCIGILHVHRTGKLVVILSPAFLHVHIEQYFRQVNEVSLVSYL</sequence>